<comment type="caution">
    <text evidence="1">The sequence shown here is derived from an EMBL/GenBank/DDBJ whole genome shotgun (WGS) entry which is preliminary data.</text>
</comment>
<dbReference type="PANTHER" id="PTHR38733:SF1">
    <property type="entry name" value="TYPE IV METHYL-DIRECTED RESTRICTION ENZYME ECOKMCRBC"/>
    <property type="match status" value="1"/>
</dbReference>
<dbReference type="EMBL" id="JAEHFQ010000008">
    <property type="protein sequence ID" value="MBM0634586.1"/>
    <property type="molecule type" value="Genomic_DNA"/>
</dbReference>
<dbReference type="InterPro" id="IPR019292">
    <property type="entry name" value="McrC"/>
</dbReference>
<protein>
    <recommendedName>
        <fullName evidence="3">Restriction endonuclease</fullName>
    </recommendedName>
</protein>
<evidence type="ECO:0008006" key="3">
    <source>
        <dbReference type="Google" id="ProtNLM"/>
    </source>
</evidence>
<proteinExistence type="predicted"/>
<dbReference type="AlphaFoldDB" id="A0A8I1LRI0"/>
<reference evidence="1" key="1">
    <citation type="submission" date="2020-12" db="EMBL/GenBank/DDBJ databases">
        <title>Paenibacillus polymyxa LMG 27872: a double-edged sword.</title>
        <authorList>
            <person name="Langendries S."/>
            <person name="Garcia Mendez S."/>
            <person name="Beirinckx S."/>
            <person name="Viaene T."/>
            <person name="Baeyen S."/>
            <person name="Goeminne G."/>
            <person name="Willems A."/>
            <person name="Debode J."/>
            <person name="Goormachtig S."/>
        </authorList>
    </citation>
    <scope>NUCLEOTIDE SEQUENCE</scope>
    <source>
        <strain evidence="1">LMG 27872</strain>
    </source>
</reference>
<organism evidence="1 2">
    <name type="scientific">Paenibacillus polymyxa</name>
    <name type="common">Bacillus polymyxa</name>
    <dbReference type="NCBI Taxonomy" id="1406"/>
    <lineage>
        <taxon>Bacteria</taxon>
        <taxon>Bacillati</taxon>
        <taxon>Bacillota</taxon>
        <taxon>Bacilli</taxon>
        <taxon>Bacillales</taxon>
        <taxon>Paenibacillaceae</taxon>
        <taxon>Paenibacillus</taxon>
    </lineage>
</organism>
<evidence type="ECO:0000313" key="1">
    <source>
        <dbReference type="EMBL" id="MBM0634586.1"/>
    </source>
</evidence>
<evidence type="ECO:0000313" key="2">
    <source>
        <dbReference type="Proteomes" id="UP000650605"/>
    </source>
</evidence>
<dbReference type="Pfam" id="PF10117">
    <property type="entry name" value="McrBC"/>
    <property type="match status" value="1"/>
</dbReference>
<accession>A0A8I1LRI0</accession>
<dbReference type="Proteomes" id="UP000650605">
    <property type="component" value="Unassembled WGS sequence"/>
</dbReference>
<gene>
    <name evidence="1" type="ORF">JDW19_15855</name>
</gene>
<sequence length="443" mass="51098">MRDTRKRFHLVLEEYDKNPKLLEFISEVEAEKKLAEINTSMVEWKNKLGLSSLPIEISKINKRFIQFYAKGVTGFISIGNLSIEIKPKFLESTDNGDEWRAALTKALIITNQQNMFDKSFTSSKQSGYYLSDLMAETFLISLREGIENGLPKSYEEERELTQHFKGKYDTRRFINFFTQPHLIPCVFDEYTEDYLINQLLRWAALELSKSVASVSLSNQLVELANQISASNLIHFDVTRVNNLYLSPQYSYLDEALYISKLLIINKSLEHGDGENRLRGFLWNSAVVFEELMKQVVKRICKANQYTFTDKSVTFIDLVEQNGALPQKPQLKTSPDIRVMVGNKTRFLLDVKYKVWRKQPKNEDIYQVIAGARVVECPVVSLLYPSTKHNDKLLIYNIRGKGYPLVLGTIFADISLLAHKKGFEQLVKSVEQSINELSDCYYAR</sequence>
<dbReference type="PANTHER" id="PTHR38733">
    <property type="entry name" value="PROTEIN MCRC"/>
    <property type="match status" value="1"/>
</dbReference>
<name>A0A8I1LRI0_PAEPO</name>
<dbReference type="RefSeq" id="WP_165145481.1">
    <property type="nucleotide sequence ID" value="NZ_JAEHFQ010000008.1"/>
</dbReference>